<sequence>MNSALLLLLNALALAVVVVFHFQTDDSTVQLASTTPHYIQHQAPKPAVVSDDAVESAWIARDTQVGQPSQQSSPSWVF</sequence>
<gene>
    <name evidence="1" type="ORF">PS691_04026</name>
</gene>
<protein>
    <submittedName>
        <fullName evidence="1">Uncharacterized protein</fullName>
    </submittedName>
</protein>
<evidence type="ECO:0000313" key="2">
    <source>
        <dbReference type="Proteomes" id="UP000337909"/>
    </source>
</evidence>
<organism evidence="1 2">
    <name type="scientific">Pseudomonas fluorescens</name>
    <dbReference type="NCBI Taxonomy" id="294"/>
    <lineage>
        <taxon>Bacteria</taxon>
        <taxon>Pseudomonadati</taxon>
        <taxon>Pseudomonadota</taxon>
        <taxon>Gammaproteobacteria</taxon>
        <taxon>Pseudomonadales</taxon>
        <taxon>Pseudomonadaceae</taxon>
        <taxon>Pseudomonas</taxon>
    </lineage>
</organism>
<name>A0A5E7DQR4_PSEFL</name>
<proteinExistence type="predicted"/>
<reference evidence="1 2" key="1">
    <citation type="submission" date="2019-09" db="EMBL/GenBank/DDBJ databases">
        <authorList>
            <person name="Chandra G."/>
            <person name="Truman W A."/>
        </authorList>
    </citation>
    <scope>NUCLEOTIDE SEQUENCE [LARGE SCALE GENOMIC DNA]</scope>
    <source>
        <strain evidence="1">PS691</strain>
    </source>
</reference>
<accession>A0A5E7DQR4</accession>
<dbReference type="AlphaFoldDB" id="A0A5E7DQR4"/>
<dbReference type="EMBL" id="CABVHQ010000045">
    <property type="protein sequence ID" value="VVO18866.1"/>
    <property type="molecule type" value="Genomic_DNA"/>
</dbReference>
<dbReference type="RefSeq" id="WP_150643881.1">
    <property type="nucleotide sequence ID" value="NZ_CABVHQ010000045.1"/>
</dbReference>
<dbReference type="Proteomes" id="UP000337909">
    <property type="component" value="Unassembled WGS sequence"/>
</dbReference>
<evidence type="ECO:0000313" key="1">
    <source>
        <dbReference type="EMBL" id="VVO18866.1"/>
    </source>
</evidence>
<dbReference type="OrthoDB" id="9972440at2"/>